<dbReference type="AlphaFoldDB" id="A0A9P3GKY6"/>
<reference evidence="2 3" key="1">
    <citation type="submission" date="2021-08" db="EMBL/GenBank/DDBJ databases">
        <title>Draft Genome Sequence of Phanerochaete sordida strain YK-624.</title>
        <authorList>
            <person name="Mori T."/>
            <person name="Dohra H."/>
            <person name="Suzuki T."/>
            <person name="Kawagishi H."/>
            <person name="Hirai H."/>
        </authorList>
    </citation>
    <scope>NUCLEOTIDE SEQUENCE [LARGE SCALE GENOMIC DNA]</scope>
    <source>
        <strain evidence="2 3">YK-624</strain>
    </source>
</reference>
<feature type="region of interest" description="Disordered" evidence="1">
    <location>
        <begin position="222"/>
        <end position="254"/>
    </location>
</feature>
<evidence type="ECO:0000313" key="3">
    <source>
        <dbReference type="Proteomes" id="UP000703269"/>
    </source>
</evidence>
<proteinExistence type="predicted"/>
<dbReference type="Proteomes" id="UP000703269">
    <property type="component" value="Unassembled WGS sequence"/>
</dbReference>
<protein>
    <submittedName>
        <fullName evidence="2">Uncharacterized protein</fullName>
    </submittedName>
</protein>
<name>A0A9P3GKY6_9APHY</name>
<evidence type="ECO:0000256" key="1">
    <source>
        <dbReference type="SAM" id="MobiDB-lite"/>
    </source>
</evidence>
<organism evidence="2 3">
    <name type="scientific">Phanerochaete sordida</name>
    <dbReference type="NCBI Taxonomy" id="48140"/>
    <lineage>
        <taxon>Eukaryota</taxon>
        <taxon>Fungi</taxon>
        <taxon>Dikarya</taxon>
        <taxon>Basidiomycota</taxon>
        <taxon>Agaricomycotina</taxon>
        <taxon>Agaricomycetes</taxon>
        <taxon>Polyporales</taxon>
        <taxon>Phanerochaetaceae</taxon>
        <taxon>Phanerochaete</taxon>
    </lineage>
</organism>
<comment type="caution">
    <text evidence="2">The sequence shown here is derived from an EMBL/GenBank/DDBJ whole genome shotgun (WGS) entry which is preliminary data.</text>
</comment>
<keyword evidence="3" id="KW-1185">Reference proteome</keyword>
<sequence>MTFTTASDSPSTDSSAAQAQAIYAQLRTLPAPLFHPPAPATCRDGLDPALQPAIAALLLHPALEAALHLRNHALYAAHFLVRKMQNARAGQHLHGILHRVEGDYDNARVWYGEAGGTGDRANEKTVRDGEGAFVAFWGGVAGHLGVVESVGEVDEGSRARVARDAALAFLDRVQRLKEISKGPAQDAGAGTEERAILERISSAELDAVVEWAAGEYGWDTWHGGDGSAAYTESTEEQKEEMRQQQYGGEGFRQF</sequence>
<accession>A0A9P3GKY6</accession>
<gene>
    <name evidence="2" type="ORF">PsYK624_128460</name>
</gene>
<dbReference type="OrthoDB" id="2306919at2759"/>
<dbReference type="EMBL" id="BPQB01000062">
    <property type="protein sequence ID" value="GJE96646.1"/>
    <property type="molecule type" value="Genomic_DNA"/>
</dbReference>
<evidence type="ECO:0000313" key="2">
    <source>
        <dbReference type="EMBL" id="GJE96646.1"/>
    </source>
</evidence>